<comment type="caution">
    <text evidence="2">The sequence shown here is derived from an EMBL/GenBank/DDBJ whole genome shotgun (WGS) entry which is preliminary data.</text>
</comment>
<evidence type="ECO:0000313" key="3">
    <source>
        <dbReference type="Proteomes" id="UP001476798"/>
    </source>
</evidence>
<dbReference type="EMBL" id="JAHRIO010052232">
    <property type="protein sequence ID" value="MEQ2175879.1"/>
    <property type="molecule type" value="Genomic_DNA"/>
</dbReference>
<feature type="non-terminal residue" evidence="2">
    <location>
        <position position="1"/>
    </location>
</feature>
<sequence length="91" mass="10005">LKEASVAGEPNLMGYPAFLPPNLLDSSGDLAQDYMPLFFMFCLVEHLEPPPCQSCRESPSPVSSPATRRTPPGNSKLLLTCLSTLQHRLLY</sequence>
<keyword evidence="3" id="KW-1185">Reference proteome</keyword>
<feature type="region of interest" description="Disordered" evidence="1">
    <location>
        <begin position="54"/>
        <end position="75"/>
    </location>
</feature>
<protein>
    <submittedName>
        <fullName evidence="2">Uncharacterized protein</fullName>
    </submittedName>
</protein>
<accession>A0ABV0NWT4</accession>
<evidence type="ECO:0000256" key="1">
    <source>
        <dbReference type="SAM" id="MobiDB-lite"/>
    </source>
</evidence>
<reference evidence="2 3" key="1">
    <citation type="submission" date="2021-06" db="EMBL/GenBank/DDBJ databases">
        <authorList>
            <person name="Palmer J.M."/>
        </authorList>
    </citation>
    <scope>NUCLEOTIDE SEQUENCE [LARGE SCALE GENOMIC DNA]</scope>
    <source>
        <strain evidence="2 3">GA_2019</strain>
        <tissue evidence="2">Muscle</tissue>
    </source>
</reference>
<feature type="compositionally biased region" description="Polar residues" evidence="1">
    <location>
        <begin position="55"/>
        <end position="67"/>
    </location>
</feature>
<dbReference type="Proteomes" id="UP001476798">
    <property type="component" value="Unassembled WGS sequence"/>
</dbReference>
<evidence type="ECO:0000313" key="2">
    <source>
        <dbReference type="EMBL" id="MEQ2175879.1"/>
    </source>
</evidence>
<gene>
    <name evidence="2" type="ORF">GOODEAATRI_022242</name>
</gene>
<organism evidence="2 3">
    <name type="scientific">Goodea atripinnis</name>
    <dbReference type="NCBI Taxonomy" id="208336"/>
    <lineage>
        <taxon>Eukaryota</taxon>
        <taxon>Metazoa</taxon>
        <taxon>Chordata</taxon>
        <taxon>Craniata</taxon>
        <taxon>Vertebrata</taxon>
        <taxon>Euteleostomi</taxon>
        <taxon>Actinopterygii</taxon>
        <taxon>Neopterygii</taxon>
        <taxon>Teleostei</taxon>
        <taxon>Neoteleostei</taxon>
        <taxon>Acanthomorphata</taxon>
        <taxon>Ovalentaria</taxon>
        <taxon>Atherinomorphae</taxon>
        <taxon>Cyprinodontiformes</taxon>
        <taxon>Goodeidae</taxon>
        <taxon>Goodea</taxon>
    </lineage>
</organism>
<proteinExistence type="predicted"/>
<name>A0ABV0NWT4_9TELE</name>